<dbReference type="CDD" id="cd11304">
    <property type="entry name" value="Cadherin_repeat"/>
    <property type="match status" value="2"/>
</dbReference>
<evidence type="ECO:0000256" key="3">
    <source>
        <dbReference type="ARBA" id="ARBA00023180"/>
    </source>
</evidence>
<dbReference type="GO" id="GO:0005886">
    <property type="term" value="C:plasma membrane"/>
    <property type="evidence" value="ECO:0007669"/>
    <property type="project" value="InterPro"/>
</dbReference>
<keyword evidence="7" id="KW-1185">Reference proteome</keyword>
<dbReference type="InterPro" id="IPR002126">
    <property type="entry name" value="Cadherin-like_dom"/>
</dbReference>
<evidence type="ECO:0000256" key="4">
    <source>
        <dbReference type="PROSITE-ProRule" id="PRU00043"/>
    </source>
</evidence>
<dbReference type="PROSITE" id="PS00232">
    <property type="entry name" value="CADHERIN_1"/>
    <property type="match status" value="1"/>
</dbReference>
<evidence type="ECO:0000259" key="5">
    <source>
        <dbReference type="PROSITE" id="PS50268"/>
    </source>
</evidence>
<evidence type="ECO:0000256" key="1">
    <source>
        <dbReference type="ARBA" id="ARBA00004370"/>
    </source>
</evidence>
<dbReference type="GO" id="GO:0005509">
    <property type="term" value="F:calcium ion binding"/>
    <property type="evidence" value="ECO:0007669"/>
    <property type="project" value="UniProtKB-UniRule"/>
</dbReference>
<dbReference type="Gene3D" id="2.60.40.60">
    <property type="entry name" value="Cadherins"/>
    <property type="match status" value="2"/>
</dbReference>
<dbReference type="InterPro" id="IPR050174">
    <property type="entry name" value="Protocadherin/Cadherin-CA"/>
</dbReference>
<keyword evidence="2" id="KW-0472">Membrane</keyword>
<protein>
    <recommendedName>
        <fullName evidence="5">Cadherin domain-containing protein</fullName>
    </recommendedName>
</protein>
<evidence type="ECO:0000313" key="7">
    <source>
        <dbReference type="Proteomes" id="UP000784294"/>
    </source>
</evidence>
<dbReference type="GO" id="GO:0007156">
    <property type="term" value="P:homophilic cell adhesion via plasma membrane adhesion molecules"/>
    <property type="evidence" value="ECO:0007669"/>
    <property type="project" value="InterPro"/>
</dbReference>
<dbReference type="OrthoDB" id="6252479at2759"/>
<dbReference type="PROSITE" id="PS50268">
    <property type="entry name" value="CADHERIN_2"/>
    <property type="match status" value="1"/>
</dbReference>
<dbReference type="Proteomes" id="UP000784294">
    <property type="component" value="Unassembled WGS sequence"/>
</dbReference>
<comment type="subcellular location">
    <subcellularLocation>
        <location evidence="1">Membrane</location>
    </subcellularLocation>
</comment>
<dbReference type="InterPro" id="IPR020894">
    <property type="entry name" value="Cadherin_CS"/>
</dbReference>
<sequence length="155" mass="16050">MATRCFTKDSGTPPKRSSAQVHISISDENDHSPIFIYPPPPTGSVGLLRGAQPVGGAGLGASGGLGEYAIVDRVNVTCSQLGSQIIVRVLANDSDIGRNGEVVYSLARSNQETESADSTRLAAGTNWAVSADPAKNISGTLVTRTDVLAADYTFG</sequence>
<feature type="domain" description="Cadherin" evidence="5">
    <location>
        <begin position="9"/>
        <end position="35"/>
    </location>
</feature>
<evidence type="ECO:0000256" key="2">
    <source>
        <dbReference type="ARBA" id="ARBA00023136"/>
    </source>
</evidence>
<dbReference type="PANTHER" id="PTHR24028:SF328">
    <property type="entry name" value="CADHERIN-3"/>
    <property type="match status" value="1"/>
</dbReference>
<dbReference type="AlphaFoldDB" id="A0A3S5CP56"/>
<dbReference type="PANTHER" id="PTHR24028">
    <property type="entry name" value="CADHERIN-87A"/>
    <property type="match status" value="1"/>
</dbReference>
<proteinExistence type="predicted"/>
<comment type="caution">
    <text evidence="6">The sequence shown here is derived from an EMBL/GenBank/DDBJ whole genome shotgun (WGS) entry which is preliminary data.</text>
</comment>
<keyword evidence="3" id="KW-0325">Glycoprotein</keyword>
<evidence type="ECO:0000313" key="6">
    <source>
        <dbReference type="EMBL" id="VEL36881.1"/>
    </source>
</evidence>
<dbReference type="EMBL" id="CAAALY010253448">
    <property type="protein sequence ID" value="VEL36881.1"/>
    <property type="molecule type" value="Genomic_DNA"/>
</dbReference>
<reference evidence="6" key="1">
    <citation type="submission" date="2018-11" db="EMBL/GenBank/DDBJ databases">
        <authorList>
            <consortium name="Pathogen Informatics"/>
        </authorList>
    </citation>
    <scope>NUCLEOTIDE SEQUENCE</scope>
</reference>
<gene>
    <name evidence="6" type="ORF">PXEA_LOCUS30321</name>
</gene>
<accession>A0A3S5CP56</accession>
<keyword evidence="4" id="KW-0106">Calcium</keyword>
<name>A0A3S5CP56_9PLAT</name>
<organism evidence="6 7">
    <name type="scientific">Protopolystoma xenopodis</name>
    <dbReference type="NCBI Taxonomy" id="117903"/>
    <lineage>
        <taxon>Eukaryota</taxon>
        <taxon>Metazoa</taxon>
        <taxon>Spiralia</taxon>
        <taxon>Lophotrochozoa</taxon>
        <taxon>Platyhelminthes</taxon>
        <taxon>Monogenea</taxon>
        <taxon>Polyopisthocotylea</taxon>
        <taxon>Polystomatidea</taxon>
        <taxon>Polystomatidae</taxon>
        <taxon>Protopolystoma</taxon>
    </lineage>
</organism>